<organism evidence="1 2">
    <name type="scientific">Mycoplasmoides gallisepticum</name>
    <name type="common">Mycoplasma gallisepticum</name>
    <dbReference type="NCBI Taxonomy" id="2096"/>
    <lineage>
        <taxon>Bacteria</taxon>
        <taxon>Bacillati</taxon>
        <taxon>Mycoplasmatota</taxon>
        <taxon>Mycoplasmoidales</taxon>
        <taxon>Mycoplasmoidaceae</taxon>
        <taxon>Mycoplasmoides</taxon>
    </lineage>
</organism>
<sequence length="289" mass="34741">MWEQLKTTGKKASQMGLAFHFKKKGEIMNLSSLNHRELEEFGYSQKEIFEEQMKFKDALKIQSSLNDKFKTLNIISYLQFFKKTTPFFINEELLMNLKNKQLLISMLLFAELAKNKKVKCFDFYTKHNFDKSEFYKTLKKINKHLKQLFIKRISITTKTGKSTFFLEMKFLKNDYVPFYSKQIKFNSFSKIVLCLLLNDKKYVSFLRMTQTSKWDNDDFQFDKENVLINEKKHKKNTNFKFVKKFTRITNTFLNLGKFSAWKFFKKINSLTSYVIDFLKMKSENKRVIK</sequence>
<dbReference type="Proteomes" id="UP000092188">
    <property type="component" value="Unassembled WGS sequence"/>
</dbReference>
<dbReference type="AlphaFoldDB" id="A0AB36DSV5"/>
<dbReference type="EMBL" id="MAGQ01000004">
    <property type="protein sequence ID" value="OBU78732.1"/>
    <property type="molecule type" value="Genomic_DNA"/>
</dbReference>
<comment type="caution">
    <text evidence="1">The sequence shown here is derived from an EMBL/GenBank/DDBJ whole genome shotgun (WGS) entry which is preliminary data.</text>
</comment>
<protein>
    <submittedName>
        <fullName evidence="1">Uncharacterized protein</fullName>
    </submittedName>
</protein>
<dbReference type="RefSeq" id="WP_065165370.1">
    <property type="nucleotide sequence ID" value="NZ_CP044225.1"/>
</dbReference>
<name>A0AB36DSV5_MYCGL</name>
<gene>
    <name evidence="1" type="ORF">BAY36_01660</name>
</gene>
<evidence type="ECO:0000313" key="1">
    <source>
        <dbReference type="EMBL" id="OBU78732.1"/>
    </source>
</evidence>
<reference evidence="1 2" key="1">
    <citation type="submission" date="2016-06" db="EMBL/GenBank/DDBJ databases">
        <authorList>
            <person name="Ricketts C."/>
            <person name="Pickler L."/>
            <person name="Maurer J."/>
            <person name="Ayyampalayam S."/>
            <person name="Garcia M."/>
            <person name="Ferguson-Noel N.M."/>
        </authorList>
    </citation>
    <scope>NUCLEOTIDE SEQUENCE [LARGE SCALE GENOMIC DNA]</scope>
    <source>
        <strain evidence="1 2">K6356</strain>
    </source>
</reference>
<evidence type="ECO:0000313" key="2">
    <source>
        <dbReference type="Proteomes" id="UP000092188"/>
    </source>
</evidence>
<accession>A0AB36DSV5</accession>
<proteinExistence type="predicted"/>